<protein>
    <submittedName>
        <fullName evidence="1">Uncharacterized protein</fullName>
    </submittedName>
</protein>
<dbReference type="EMBL" id="CAADFN010000054">
    <property type="protein sequence ID" value="VFK19173.1"/>
    <property type="molecule type" value="Genomic_DNA"/>
</dbReference>
<organism evidence="1">
    <name type="scientific">Candidatus Kentrum sp. LFY</name>
    <dbReference type="NCBI Taxonomy" id="2126342"/>
    <lineage>
        <taxon>Bacteria</taxon>
        <taxon>Pseudomonadati</taxon>
        <taxon>Pseudomonadota</taxon>
        <taxon>Gammaproteobacteria</taxon>
        <taxon>Candidatus Kentrum</taxon>
    </lineage>
</organism>
<gene>
    <name evidence="1" type="ORF">BECKLFY1418C_GA0070996_105415</name>
</gene>
<accession>A0A450WQ44</accession>
<reference evidence="1" key="1">
    <citation type="submission" date="2019-02" db="EMBL/GenBank/DDBJ databases">
        <authorList>
            <person name="Gruber-Vodicka R. H."/>
            <person name="Seah K. B. B."/>
        </authorList>
    </citation>
    <scope>NUCLEOTIDE SEQUENCE</scope>
    <source>
        <strain evidence="1">BECK_BY7</strain>
    </source>
</reference>
<evidence type="ECO:0000313" key="1">
    <source>
        <dbReference type="EMBL" id="VFK19173.1"/>
    </source>
</evidence>
<proteinExistence type="predicted"/>
<sequence>MLIPPLYPPSTLSWRQRIALAVSMYRKDEKPETMDARVKTHPVSVLARGASMFPQRRKISHAAKNANDMCPVTFRCVRDLVNLSTTFTATR</sequence>
<dbReference type="AlphaFoldDB" id="A0A450WQ44"/>
<name>A0A450WQ44_9GAMM</name>